<organism evidence="4">
    <name type="scientific">marine sediment metagenome</name>
    <dbReference type="NCBI Taxonomy" id="412755"/>
    <lineage>
        <taxon>unclassified sequences</taxon>
        <taxon>metagenomes</taxon>
        <taxon>ecological metagenomes</taxon>
    </lineage>
</organism>
<feature type="domain" description="Tyr recombinase" evidence="3">
    <location>
        <begin position="165"/>
        <end position="291"/>
    </location>
</feature>
<proteinExistence type="predicted"/>
<name>A0A0F9KBZ5_9ZZZZ</name>
<sequence length="370" mass="43883">MAKNDIYNNQKRYEYFTGHIEDYLKEPDKTTNRGRKRKYTIKNKINIKHFKSIFNIFEARDNSFIRRLRLSRVLLMVCYVLDKDLAEATREDINKVMAYSHTANKSVKSKKDFVVDIKYLWRQLAPEKDEKGRIDDTITPYAVRHLSSKIDKSKEKLRGDKFSLDEFKRLVQSLGSDVRLQALLTLSFESLGRPQEILQTKIKDVKLYDNYGKVYISEFGKEGTGFLRVVDSYFYLSKWLNEHPLKDDPEAYFFINMGRTNRYKQLKPYSVNKTIRERCKALKKNKPITNHCINNAKLILSINNVKSILSLTSFVLFGFHALLWFESIIYSTISNNRTFKYWFFSFKNWSFIMSFLRFSTILTNFIVVFI</sequence>
<dbReference type="GO" id="GO:0006310">
    <property type="term" value="P:DNA recombination"/>
    <property type="evidence" value="ECO:0007669"/>
    <property type="project" value="UniProtKB-KW"/>
</dbReference>
<feature type="transmembrane region" description="Helical" evidence="2">
    <location>
        <begin position="308"/>
        <end position="329"/>
    </location>
</feature>
<evidence type="ECO:0000259" key="3">
    <source>
        <dbReference type="Pfam" id="PF00589"/>
    </source>
</evidence>
<dbReference type="SUPFAM" id="SSF56349">
    <property type="entry name" value="DNA breaking-rejoining enzymes"/>
    <property type="match status" value="1"/>
</dbReference>
<dbReference type="AlphaFoldDB" id="A0A0F9KBZ5"/>
<dbReference type="InterPro" id="IPR013762">
    <property type="entry name" value="Integrase-like_cat_sf"/>
</dbReference>
<protein>
    <recommendedName>
        <fullName evidence="3">Tyr recombinase domain-containing protein</fullName>
    </recommendedName>
</protein>
<evidence type="ECO:0000256" key="1">
    <source>
        <dbReference type="ARBA" id="ARBA00023172"/>
    </source>
</evidence>
<keyword evidence="2" id="KW-1133">Transmembrane helix</keyword>
<keyword evidence="2" id="KW-0812">Transmembrane</keyword>
<comment type="caution">
    <text evidence="4">The sequence shown here is derived from an EMBL/GenBank/DDBJ whole genome shotgun (WGS) entry which is preliminary data.</text>
</comment>
<evidence type="ECO:0000256" key="2">
    <source>
        <dbReference type="SAM" id="Phobius"/>
    </source>
</evidence>
<dbReference type="Pfam" id="PF00589">
    <property type="entry name" value="Phage_integrase"/>
    <property type="match status" value="1"/>
</dbReference>
<dbReference type="InterPro" id="IPR011010">
    <property type="entry name" value="DNA_brk_join_enz"/>
</dbReference>
<keyword evidence="1" id="KW-0233">DNA recombination</keyword>
<dbReference type="GO" id="GO:0015074">
    <property type="term" value="P:DNA integration"/>
    <property type="evidence" value="ECO:0007669"/>
    <property type="project" value="InterPro"/>
</dbReference>
<dbReference type="EMBL" id="LAZR01013947">
    <property type="protein sequence ID" value="KKM19613.1"/>
    <property type="molecule type" value="Genomic_DNA"/>
</dbReference>
<gene>
    <name evidence="4" type="ORF">LCGC14_1653810</name>
</gene>
<dbReference type="GO" id="GO:0003677">
    <property type="term" value="F:DNA binding"/>
    <property type="evidence" value="ECO:0007669"/>
    <property type="project" value="InterPro"/>
</dbReference>
<dbReference type="Gene3D" id="1.10.443.10">
    <property type="entry name" value="Intergrase catalytic core"/>
    <property type="match status" value="1"/>
</dbReference>
<accession>A0A0F9KBZ5</accession>
<feature type="transmembrane region" description="Helical" evidence="2">
    <location>
        <begin position="349"/>
        <end position="369"/>
    </location>
</feature>
<dbReference type="InterPro" id="IPR002104">
    <property type="entry name" value="Integrase_catalytic"/>
</dbReference>
<evidence type="ECO:0000313" key="4">
    <source>
        <dbReference type="EMBL" id="KKM19613.1"/>
    </source>
</evidence>
<reference evidence="4" key="1">
    <citation type="journal article" date="2015" name="Nature">
        <title>Complex archaea that bridge the gap between prokaryotes and eukaryotes.</title>
        <authorList>
            <person name="Spang A."/>
            <person name="Saw J.H."/>
            <person name="Jorgensen S.L."/>
            <person name="Zaremba-Niedzwiedzka K."/>
            <person name="Martijn J."/>
            <person name="Lind A.E."/>
            <person name="van Eijk R."/>
            <person name="Schleper C."/>
            <person name="Guy L."/>
            <person name="Ettema T.J."/>
        </authorList>
    </citation>
    <scope>NUCLEOTIDE SEQUENCE</scope>
</reference>
<keyword evidence="2" id="KW-0472">Membrane</keyword>